<dbReference type="PANTHER" id="PTHR33264">
    <property type="entry name" value="EXPRESSED PROTEIN"/>
    <property type="match status" value="1"/>
</dbReference>
<dbReference type="GeneID" id="107780635"/>
<dbReference type="RefSeq" id="XP_016456711.2">
    <property type="nucleotide sequence ID" value="XM_016601225.2"/>
</dbReference>
<dbReference type="PANTHER" id="PTHR33264:SF6">
    <property type="entry name" value="OS01G0638800 PROTEIN"/>
    <property type="match status" value="1"/>
</dbReference>
<name>A0A1S3YWM2_TOBAC</name>
<dbReference type="AlphaFoldDB" id="A0A1S3YWM2"/>
<proteinExistence type="predicted"/>
<reference evidence="2" key="2">
    <citation type="submission" date="2025-08" db="UniProtKB">
        <authorList>
            <consortium name="RefSeq"/>
        </authorList>
    </citation>
    <scope>IDENTIFICATION</scope>
    <source>
        <tissue evidence="2">Leaf</tissue>
    </source>
</reference>
<dbReference type="STRING" id="4097.A0A1S3YWM2"/>
<organism evidence="1 2">
    <name type="scientific">Nicotiana tabacum</name>
    <name type="common">Common tobacco</name>
    <dbReference type="NCBI Taxonomy" id="4097"/>
    <lineage>
        <taxon>Eukaryota</taxon>
        <taxon>Viridiplantae</taxon>
        <taxon>Streptophyta</taxon>
        <taxon>Embryophyta</taxon>
        <taxon>Tracheophyta</taxon>
        <taxon>Spermatophyta</taxon>
        <taxon>Magnoliopsida</taxon>
        <taxon>eudicotyledons</taxon>
        <taxon>Gunneridae</taxon>
        <taxon>Pentapetalae</taxon>
        <taxon>asterids</taxon>
        <taxon>lamiids</taxon>
        <taxon>Solanales</taxon>
        <taxon>Solanaceae</taxon>
        <taxon>Nicotianoideae</taxon>
        <taxon>Nicotianeae</taxon>
        <taxon>Nicotiana</taxon>
    </lineage>
</organism>
<keyword evidence="1" id="KW-1185">Reference proteome</keyword>
<dbReference type="RefSeq" id="XP_016456711.1">
    <property type="nucleotide sequence ID" value="XM_016601225.1"/>
</dbReference>
<accession>A0A1S3YWM2</accession>
<dbReference type="PaxDb" id="4097-A0A1S3YWM2"/>
<dbReference type="KEGG" id="nta:107780635"/>
<reference evidence="1" key="1">
    <citation type="journal article" date="2014" name="Nat. Commun.">
        <title>The tobacco genome sequence and its comparison with those of tomato and potato.</title>
        <authorList>
            <person name="Sierro N."/>
            <person name="Battey J.N."/>
            <person name="Ouadi S."/>
            <person name="Bakaher N."/>
            <person name="Bovet L."/>
            <person name="Willig A."/>
            <person name="Goepfert S."/>
            <person name="Peitsch M.C."/>
            <person name="Ivanov N.V."/>
        </authorList>
    </citation>
    <scope>NUCLEOTIDE SEQUENCE [LARGE SCALE GENOMIC DNA]</scope>
</reference>
<protein>
    <submittedName>
        <fullName evidence="2">Uncharacterized protein LOC107780635</fullName>
    </submittedName>
</protein>
<evidence type="ECO:0000313" key="2">
    <source>
        <dbReference type="RefSeq" id="XP_016456711.2"/>
    </source>
</evidence>
<dbReference type="Proteomes" id="UP000790787">
    <property type="component" value="Chromosome 14"/>
</dbReference>
<dbReference type="OrthoDB" id="689054at2759"/>
<sequence length="193" mass="21171">MDGYSCPKAQRNKKGSGNGNIPSRNAITTNGKNHRHTVVDEDDCGDPIECSGKSCKACTGGLIADCVAVCCCPCAVVNILALAFLKIPWMVGKKCLRMAKKKKLEKKRKDDKSCCYSADRVMYADSVKREEEEEGEVGTLGMVNSQFGEEELKDSFRARIDAEEVWLELYRVGHMGFGRVSFTGINSSQGKAN</sequence>
<gene>
    <name evidence="2" type="primary">LOC107780635</name>
</gene>
<dbReference type="OMA" id="HNQRPET"/>
<evidence type="ECO:0000313" key="1">
    <source>
        <dbReference type="Proteomes" id="UP000790787"/>
    </source>
</evidence>